<comment type="caution">
    <text evidence="1">The sequence shown here is derived from an EMBL/GenBank/DDBJ whole genome shotgun (WGS) entry which is preliminary data.</text>
</comment>
<dbReference type="EMBL" id="MSFK01000029">
    <property type="protein sequence ID" value="PWY75277.1"/>
    <property type="molecule type" value="Genomic_DNA"/>
</dbReference>
<dbReference type="AlphaFoldDB" id="A0A317VQE8"/>
<name>A0A317VQE8_9EURO</name>
<evidence type="ECO:0000313" key="1">
    <source>
        <dbReference type="EMBL" id="PWY75277.1"/>
    </source>
</evidence>
<dbReference type="STRING" id="1450535.A0A317VQE8"/>
<feature type="non-terminal residue" evidence="1">
    <location>
        <position position="1"/>
    </location>
</feature>
<sequence>VSLLYCHASHHNPFQTRERVSVYDFVEYLEQAGTEKLDVYDYTIDDPNQRTKAMAIHDVIAYFKKPADQRTALNFLDIENRRGDYCPTPIILHSLLSSLSQLSSATHNDRGMAKTNSTWTKQLREFFLLSSKNAISQIHADTAG</sequence>
<keyword evidence="2" id="KW-1185">Reference proteome</keyword>
<dbReference type="GeneID" id="37118642"/>
<protein>
    <submittedName>
        <fullName evidence="1">Uncharacterized protein</fullName>
    </submittedName>
</protein>
<evidence type="ECO:0000313" key="2">
    <source>
        <dbReference type="Proteomes" id="UP000246702"/>
    </source>
</evidence>
<accession>A0A317VQE8</accession>
<organism evidence="1 2">
    <name type="scientific">Aspergillus sclerotioniger CBS 115572</name>
    <dbReference type="NCBI Taxonomy" id="1450535"/>
    <lineage>
        <taxon>Eukaryota</taxon>
        <taxon>Fungi</taxon>
        <taxon>Dikarya</taxon>
        <taxon>Ascomycota</taxon>
        <taxon>Pezizomycotina</taxon>
        <taxon>Eurotiomycetes</taxon>
        <taxon>Eurotiomycetidae</taxon>
        <taxon>Eurotiales</taxon>
        <taxon>Aspergillaceae</taxon>
        <taxon>Aspergillus</taxon>
        <taxon>Aspergillus subgen. Circumdati</taxon>
    </lineage>
</organism>
<proteinExistence type="predicted"/>
<dbReference type="Proteomes" id="UP000246702">
    <property type="component" value="Unassembled WGS sequence"/>
</dbReference>
<reference evidence="1 2" key="1">
    <citation type="submission" date="2016-12" db="EMBL/GenBank/DDBJ databases">
        <title>The genomes of Aspergillus section Nigri reveals drivers in fungal speciation.</title>
        <authorList>
            <consortium name="DOE Joint Genome Institute"/>
            <person name="Vesth T.C."/>
            <person name="Nybo J."/>
            <person name="Theobald S."/>
            <person name="Brandl J."/>
            <person name="Frisvad J.C."/>
            <person name="Nielsen K.F."/>
            <person name="Lyhne E.K."/>
            <person name="Kogle M.E."/>
            <person name="Kuo A."/>
            <person name="Riley R."/>
            <person name="Clum A."/>
            <person name="Nolan M."/>
            <person name="Lipzen A."/>
            <person name="Salamov A."/>
            <person name="Henrissat B."/>
            <person name="Wiebenga A."/>
            <person name="De Vries R.P."/>
            <person name="Grigoriev I.V."/>
            <person name="Mortensen U.H."/>
            <person name="Andersen M.R."/>
            <person name="Baker S.E."/>
        </authorList>
    </citation>
    <scope>NUCLEOTIDE SEQUENCE [LARGE SCALE GENOMIC DNA]</scope>
    <source>
        <strain evidence="1 2">CBS 115572</strain>
    </source>
</reference>
<gene>
    <name evidence="1" type="ORF">BO94DRAFT_605660</name>
</gene>
<dbReference type="OrthoDB" id="4494329at2759"/>
<dbReference type="RefSeq" id="XP_025463904.1">
    <property type="nucleotide sequence ID" value="XM_025616499.1"/>
</dbReference>